<evidence type="ECO:0000256" key="2">
    <source>
        <dbReference type="SAM" id="MobiDB-lite"/>
    </source>
</evidence>
<feature type="region of interest" description="Disordered" evidence="2">
    <location>
        <begin position="1"/>
        <end position="28"/>
    </location>
</feature>
<dbReference type="PANTHER" id="PTHR22367">
    <property type="entry name" value="COILED-COIL DOMAIN-CONTAINING PROTEIN 14"/>
    <property type="match status" value="1"/>
</dbReference>
<evidence type="ECO:0000313" key="4">
    <source>
        <dbReference type="Proteomes" id="UP000316079"/>
    </source>
</evidence>
<dbReference type="AlphaFoldDB" id="A0A553QYX9"/>
<dbReference type="GO" id="GO:0071539">
    <property type="term" value="P:protein localization to centrosome"/>
    <property type="evidence" value="ECO:0007669"/>
    <property type="project" value="TreeGrafter"/>
</dbReference>
<proteinExistence type="predicted"/>
<dbReference type="OrthoDB" id="10014807at2759"/>
<comment type="caution">
    <text evidence="3">The sequence shown here is derived from an EMBL/GenBank/DDBJ whole genome shotgun (WGS) entry which is preliminary data.</text>
</comment>
<name>A0A553QYX9_9TELE</name>
<gene>
    <name evidence="3" type="ORF">DNTS_034674</name>
</gene>
<evidence type="ECO:0000313" key="3">
    <source>
        <dbReference type="EMBL" id="TRY95157.1"/>
    </source>
</evidence>
<reference evidence="3 4" key="1">
    <citation type="journal article" date="2019" name="Sci. Data">
        <title>Hybrid genome assembly and annotation of Danionella translucida.</title>
        <authorList>
            <person name="Kadobianskyi M."/>
            <person name="Schulze L."/>
            <person name="Schuelke M."/>
            <person name="Judkewitz B."/>
        </authorList>
    </citation>
    <scope>NUCLEOTIDE SEQUENCE [LARGE SCALE GENOMIC DNA]</scope>
    <source>
        <strain evidence="3 4">Bolton</strain>
    </source>
</reference>
<feature type="compositionally biased region" description="Polar residues" evidence="2">
    <location>
        <begin position="134"/>
        <end position="143"/>
    </location>
</feature>
<dbReference type="InterPro" id="IPR029343">
    <property type="entry name" value="CCDC14"/>
</dbReference>
<protein>
    <submittedName>
        <fullName evidence="3">Uncharacterized protein</fullName>
    </submittedName>
</protein>
<feature type="coiled-coil region" evidence="1">
    <location>
        <begin position="307"/>
        <end position="434"/>
    </location>
</feature>
<feature type="region of interest" description="Disordered" evidence="2">
    <location>
        <begin position="134"/>
        <end position="157"/>
    </location>
</feature>
<organism evidence="3 4">
    <name type="scientific">Danionella cerebrum</name>
    <dbReference type="NCBI Taxonomy" id="2873325"/>
    <lineage>
        <taxon>Eukaryota</taxon>
        <taxon>Metazoa</taxon>
        <taxon>Chordata</taxon>
        <taxon>Craniata</taxon>
        <taxon>Vertebrata</taxon>
        <taxon>Euteleostomi</taxon>
        <taxon>Actinopterygii</taxon>
        <taxon>Neopterygii</taxon>
        <taxon>Teleostei</taxon>
        <taxon>Ostariophysi</taxon>
        <taxon>Cypriniformes</taxon>
        <taxon>Danionidae</taxon>
        <taxon>Danioninae</taxon>
        <taxon>Danionella</taxon>
    </lineage>
</organism>
<dbReference type="Pfam" id="PF15254">
    <property type="entry name" value="CCDC14"/>
    <property type="match status" value="1"/>
</dbReference>
<evidence type="ECO:0000256" key="1">
    <source>
        <dbReference type="SAM" id="Coils"/>
    </source>
</evidence>
<accession>A0A553QYX9</accession>
<dbReference type="STRING" id="623744.A0A553QYX9"/>
<keyword evidence="4" id="KW-1185">Reference proteome</keyword>
<sequence>MRVSRVHPHEPAFSLYSTDSEDQRKAARIRKAQGSMNPLSGLTPVAHAEHEHQISCPPAQSLAAAGCFLPDQFPVSTVYNSRLTTSTPAPLSPQEPESAHIESCCAKCVLNTAPSPVEIHRSAATTTCTQGSVEISGNPNQHDAWSMAPPTARRDSPVIGPRESWNPVCSVHTVETSASLVSSIGSLTALETKPPGVRQSPFGPGGPELITCTEQEDLLQTEQEEYSSPVRDIRCETSADLGQKATSQEKTTQRVMTVNYLLGELKTLVAHHDIDAVHLITEVEQSISLLPAMVGSTNIQAEIALALQPLRSENVQLRRRLRILNQQLLERERAERRVRPEMFDLEVVALQSLNVTLQSQLTESRQELEDLQLENVRLQKALDETDSDWKHHRDLCELENSRLRLDVKDALAELQRLQKQLHERESERIALRESLQQRETEITALHELIRYLLLLVH</sequence>
<dbReference type="Proteomes" id="UP000316079">
    <property type="component" value="Unassembled WGS sequence"/>
</dbReference>
<dbReference type="PANTHER" id="PTHR22367:SF2">
    <property type="entry name" value="COILED-COIL DOMAIN-CONTAINING PROTEIN 14"/>
    <property type="match status" value="1"/>
</dbReference>
<keyword evidence="1" id="KW-0175">Coiled coil</keyword>
<dbReference type="GO" id="GO:0034451">
    <property type="term" value="C:centriolar satellite"/>
    <property type="evidence" value="ECO:0007669"/>
    <property type="project" value="TreeGrafter"/>
</dbReference>
<dbReference type="EMBL" id="SRMA01025406">
    <property type="protein sequence ID" value="TRY95157.1"/>
    <property type="molecule type" value="Genomic_DNA"/>
</dbReference>